<dbReference type="SUPFAM" id="SSF52172">
    <property type="entry name" value="CheY-like"/>
    <property type="match status" value="1"/>
</dbReference>
<name>A0A5K7S3Z2_9BACT</name>
<dbReference type="GO" id="GO:0032993">
    <property type="term" value="C:protein-DNA complex"/>
    <property type="evidence" value="ECO:0007669"/>
    <property type="project" value="TreeGrafter"/>
</dbReference>
<dbReference type="EMBL" id="AP018694">
    <property type="protein sequence ID" value="BBE16195.1"/>
    <property type="molecule type" value="Genomic_DNA"/>
</dbReference>
<evidence type="ECO:0000256" key="1">
    <source>
        <dbReference type="ARBA" id="ARBA00022553"/>
    </source>
</evidence>
<evidence type="ECO:0000256" key="7">
    <source>
        <dbReference type="SAM" id="Coils"/>
    </source>
</evidence>
<dbReference type="InterPro" id="IPR039420">
    <property type="entry name" value="WalR-like"/>
</dbReference>
<protein>
    <submittedName>
        <fullName evidence="9">DNA-binding response regulator, AraC family</fullName>
    </submittedName>
</protein>
<accession>A0A5K7S3Z2</accession>
<gene>
    <name evidence="9" type="ORF">AQPE_0332</name>
</gene>
<dbReference type="InterPro" id="IPR016032">
    <property type="entry name" value="Sig_transdc_resp-reg_C-effctor"/>
</dbReference>
<dbReference type="SMART" id="SM00448">
    <property type="entry name" value="REC"/>
    <property type="match status" value="1"/>
</dbReference>
<dbReference type="InterPro" id="IPR001789">
    <property type="entry name" value="Sig_transdc_resp-reg_receiver"/>
</dbReference>
<keyword evidence="10" id="KW-1185">Reference proteome</keyword>
<keyword evidence="4 9" id="KW-0238">DNA-binding</keyword>
<keyword evidence="1 6" id="KW-0597">Phosphoprotein</keyword>
<dbReference type="SUPFAM" id="SSF46894">
    <property type="entry name" value="C-terminal effector domain of the bipartite response regulators"/>
    <property type="match status" value="1"/>
</dbReference>
<dbReference type="GO" id="GO:0006355">
    <property type="term" value="P:regulation of DNA-templated transcription"/>
    <property type="evidence" value="ECO:0007669"/>
    <property type="project" value="InterPro"/>
</dbReference>
<evidence type="ECO:0000256" key="2">
    <source>
        <dbReference type="ARBA" id="ARBA00023012"/>
    </source>
</evidence>
<dbReference type="GO" id="GO:0005829">
    <property type="term" value="C:cytosol"/>
    <property type="evidence" value="ECO:0007669"/>
    <property type="project" value="TreeGrafter"/>
</dbReference>
<feature type="coiled-coil region" evidence="7">
    <location>
        <begin position="126"/>
        <end position="153"/>
    </location>
</feature>
<evidence type="ECO:0000256" key="5">
    <source>
        <dbReference type="ARBA" id="ARBA00023163"/>
    </source>
</evidence>
<dbReference type="PANTHER" id="PTHR48111:SF4">
    <property type="entry name" value="DNA-BINDING DUAL TRANSCRIPTIONAL REGULATOR OMPR"/>
    <property type="match status" value="1"/>
</dbReference>
<evidence type="ECO:0000259" key="8">
    <source>
        <dbReference type="PROSITE" id="PS50110"/>
    </source>
</evidence>
<feature type="domain" description="Response regulatory" evidence="8">
    <location>
        <begin position="3"/>
        <end position="119"/>
    </location>
</feature>
<evidence type="ECO:0000256" key="6">
    <source>
        <dbReference type="PROSITE-ProRule" id="PRU00169"/>
    </source>
</evidence>
<keyword evidence="3" id="KW-0805">Transcription regulation</keyword>
<keyword evidence="5" id="KW-0804">Transcription</keyword>
<organism evidence="9 10">
    <name type="scientific">Aquipluma nitroreducens</name>
    <dbReference type="NCBI Taxonomy" id="2010828"/>
    <lineage>
        <taxon>Bacteria</taxon>
        <taxon>Pseudomonadati</taxon>
        <taxon>Bacteroidota</taxon>
        <taxon>Bacteroidia</taxon>
        <taxon>Marinilabiliales</taxon>
        <taxon>Prolixibacteraceae</taxon>
        <taxon>Aquipluma</taxon>
    </lineage>
</organism>
<dbReference type="Gene3D" id="3.40.50.2300">
    <property type="match status" value="1"/>
</dbReference>
<keyword evidence="7" id="KW-0175">Coiled coil</keyword>
<evidence type="ECO:0000313" key="10">
    <source>
        <dbReference type="Proteomes" id="UP001193389"/>
    </source>
</evidence>
<dbReference type="GO" id="GO:0000976">
    <property type="term" value="F:transcription cis-regulatory region binding"/>
    <property type="evidence" value="ECO:0007669"/>
    <property type="project" value="TreeGrafter"/>
</dbReference>
<evidence type="ECO:0000256" key="4">
    <source>
        <dbReference type="ARBA" id="ARBA00023125"/>
    </source>
</evidence>
<sequence>MTKILIIEDTVSLRENITDALELEGFEVIGADVGKIGIQMAKENLPDLILCDIMMPGMDGYDVLQLLKSEDGELQIPFIFITALAERENFRAGMELGADDYLIKPFTIYELLKAINTRLAKSKSIEKRIKLQIEEIESELKSKISELLEQIKNQKTIIEDISATNTEVIGKLNENQTELMQEALRLIEINTTMQNMAKQLSAELQKKGIAEEQRQVLVDLKNKIQKKSVLLNSLTTFQLKFNQTYPNFISNLFIQFPQLTQQDTIIISAIFVNLDTLQLSLILGISPESVRKSKYRLKQKLSLGKHIDLTEFIHKLN</sequence>
<proteinExistence type="predicted"/>
<dbReference type="PROSITE" id="PS50110">
    <property type="entry name" value="RESPONSE_REGULATORY"/>
    <property type="match status" value="1"/>
</dbReference>
<evidence type="ECO:0000256" key="3">
    <source>
        <dbReference type="ARBA" id="ARBA00023015"/>
    </source>
</evidence>
<dbReference type="Pfam" id="PF00072">
    <property type="entry name" value="Response_reg"/>
    <property type="match status" value="1"/>
</dbReference>
<dbReference type="KEGG" id="anf:AQPE_0332"/>
<dbReference type="AlphaFoldDB" id="A0A5K7S3Z2"/>
<reference evidence="9" key="1">
    <citation type="journal article" date="2020" name="Int. J. Syst. Evol. Microbiol.">
        <title>Aquipluma nitroreducens gen. nov. sp. nov., a novel facultatively anaerobic bacterium isolated from a freshwater lake.</title>
        <authorList>
            <person name="Watanabe M."/>
            <person name="Kojima H."/>
            <person name="Fukui M."/>
        </authorList>
    </citation>
    <scope>NUCLEOTIDE SEQUENCE</scope>
    <source>
        <strain evidence="9">MeG22</strain>
    </source>
</reference>
<dbReference type="Proteomes" id="UP001193389">
    <property type="component" value="Chromosome"/>
</dbReference>
<keyword evidence="2" id="KW-0902">Two-component regulatory system</keyword>
<evidence type="ECO:0000313" key="9">
    <source>
        <dbReference type="EMBL" id="BBE16195.1"/>
    </source>
</evidence>
<dbReference type="RefSeq" id="WP_318349290.1">
    <property type="nucleotide sequence ID" value="NZ_AP018694.1"/>
</dbReference>
<dbReference type="GO" id="GO:0000156">
    <property type="term" value="F:phosphorelay response regulator activity"/>
    <property type="evidence" value="ECO:0007669"/>
    <property type="project" value="TreeGrafter"/>
</dbReference>
<feature type="modified residue" description="4-aspartylphosphate" evidence="6">
    <location>
        <position position="52"/>
    </location>
</feature>
<dbReference type="InterPro" id="IPR011006">
    <property type="entry name" value="CheY-like_superfamily"/>
</dbReference>
<dbReference type="PANTHER" id="PTHR48111">
    <property type="entry name" value="REGULATOR OF RPOS"/>
    <property type="match status" value="1"/>
</dbReference>